<evidence type="ECO:0000256" key="2">
    <source>
        <dbReference type="SAM" id="MobiDB-lite"/>
    </source>
</evidence>
<evidence type="ECO:0000256" key="1">
    <source>
        <dbReference type="SAM" id="Coils"/>
    </source>
</evidence>
<feature type="coiled-coil region" evidence="1">
    <location>
        <begin position="81"/>
        <end position="108"/>
    </location>
</feature>
<keyword evidence="3" id="KW-0732">Signal</keyword>
<dbReference type="HOGENOM" id="CLU_1296567_0_0_1"/>
<dbReference type="Proteomes" id="UP000000600">
    <property type="component" value="Unassembled WGS sequence"/>
</dbReference>
<protein>
    <submittedName>
        <fullName evidence="4">Uncharacterized protein</fullName>
    </submittedName>
</protein>
<evidence type="ECO:0000313" key="4">
    <source>
        <dbReference type="EMBL" id="CAK78499.1"/>
    </source>
</evidence>
<feature type="compositionally biased region" description="Basic and acidic residues" evidence="2">
    <location>
        <begin position="36"/>
        <end position="46"/>
    </location>
</feature>
<accession>A0D632</accession>
<dbReference type="InParanoid" id="A0D632"/>
<organism evidence="4 5">
    <name type="scientific">Paramecium tetraurelia</name>
    <dbReference type="NCBI Taxonomy" id="5888"/>
    <lineage>
        <taxon>Eukaryota</taxon>
        <taxon>Sar</taxon>
        <taxon>Alveolata</taxon>
        <taxon>Ciliophora</taxon>
        <taxon>Intramacronucleata</taxon>
        <taxon>Oligohymenophorea</taxon>
        <taxon>Peniculida</taxon>
        <taxon>Parameciidae</taxon>
        <taxon>Paramecium</taxon>
    </lineage>
</organism>
<feature type="signal peptide" evidence="3">
    <location>
        <begin position="1"/>
        <end position="15"/>
    </location>
</feature>
<keyword evidence="5" id="KW-1185">Reference proteome</keyword>
<keyword evidence="1" id="KW-0175">Coiled coil</keyword>
<dbReference type="AlphaFoldDB" id="A0D632"/>
<dbReference type="GeneID" id="5031680"/>
<feature type="chain" id="PRO_5012519606" evidence="3">
    <location>
        <begin position="16"/>
        <end position="213"/>
    </location>
</feature>
<evidence type="ECO:0000313" key="5">
    <source>
        <dbReference type="Proteomes" id="UP000000600"/>
    </source>
</evidence>
<proteinExistence type="predicted"/>
<sequence>MKILILNLLYLIIQCQPNERQTSGDHYHSSESSFYDEGHNNHNSNDDGRGFQEFTIFLIIGVLALALPNLYQSWTEDSAAINRNKNNLDELNQKINSLAQKLQEGNLEMSFTFNDEWIQLQIEKVSVQQNENILNFEMYGSDCYGSWTKSGVININKNSQIETSFKKIYANAKLQKGDELIYEGQFDEQNQSIKGHWQYVRSKERGQWLLRLK</sequence>
<dbReference type="OMA" id="LEMSFTF"/>
<gene>
    <name evidence="4" type="ORF">GSPATT00013929001</name>
</gene>
<dbReference type="OrthoDB" id="309056at2759"/>
<reference evidence="4 5" key="1">
    <citation type="journal article" date="2006" name="Nature">
        <title>Global trends of whole-genome duplications revealed by the ciliate Paramecium tetraurelia.</title>
        <authorList>
            <consortium name="Genoscope"/>
            <person name="Aury J.-M."/>
            <person name="Jaillon O."/>
            <person name="Duret L."/>
            <person name="Noel B."/>
            <person name="Jubin C."/>
            <person name="Porcel B.M."/>
            <person name="Segurens B."/>
            <person name="Daubin V."/>
            <person name="Anthouard V."/>
            <person name="Aiach N."/>
            <person name="Arnaiz O."/>
            <person name="Billaut A."/>
            <person name="Beisson J."/>
            <person name="Blanc I."/>
            <person name="Bouhouche K."/>
            <person name="Camara F."/>
            <person name="Duharcourt S."/>
            <person name="Guigo R."/>
            <person name="Gogendeau D."/>
            <person name="Katinka M."/>
            <person name="Keller A.-M."/>
            <person name="Kissmehl R."/>
            <person name="Klotz C."/>
            <person name="Koll F."/>
            <person name="Le Moue A."/>
            <person name="Lepere C."/>
            <person name="Malinsky S."/>
            <person name="Nowacki M."/>
            <person name="Nowak J.K."/>
            <person name="Plattner H."/>
            <person name="Poulain J."/>
            <person name="Ruiz F."/>
            <person name="Serrano V."/>
            <person name="Zagulski M."/>
            <person name="Dessen P."/>
            <person name="Betermier M."/>
            <person name="Weissenbach J."/>
            <person name="Scarpelli C."/>
            <person name="Schachter V."/>
            <person name="Sperling L."/>
            <person name="Meyer E."/>
            <person name="Cohen J."/>
            <person name="Wincker P."/>
        </authorList>
    </citation>
    <scope>NUCLEOTIDE SEQUENCE [LARGE SCALE GENOMIC DNA]</scope>
    <source>
        <strain evidence="4 5">Stock d4-2</strain>
    </source>
</reference>
<dbReference type="EMBL" id="CT868307">
    <property type="protein sequence ID" value="CAK78499.1"/>
    <property type="molecule type" value="Genomic_DNA"/>
</dbReference>
<dbReference type="RefSeq" id="XP_001445896.1">
    <property type="nucleotide sequence ID" value="XM_001445859.2"/>
</dbReference>
<dbReference type="KEGG" id="ptm:GSPATT00013929001"/>
<feature type="region of interest" description="Disordered" evidence="2">
    <location>
        <begin position="22"/>
        <end position="46"/>
    </location>
</feature>
<evidence type="ECO:0000256" key="3">
    <source>
        <dbReference type="SAM" id="SignalP"/>
    </source>
</evidence>
<name>A0D632_PARTE</name>